<dbReference type="EnsemblPlants" id="PNT75149">
    <property type="protein sequence ID" value="PNT75149"/>
    <property type="gene ID" value="BRADI_1g28198v3"/>
</dbReference>
<protein>
    <recommendedName>
        <fullName evidence="2">No apical meristem-associated C-terminal domain-containing protein</fullName>
    </recommendedName>
</protein>
<reference evidence="4" key="3">
    <citation type="submission" date="2018-08" db="UniProtKB">
        <authorList>
            <consortium name="EnsemblPlants"/>
        </authorList>
    </citation>
    <scope>IDENTIFICATION</scope>
    <source>
        <strain evidence="4">cv. Bd21</strain>
    </source>
</reference>
<dbReference type="Proteomes" id="UP000008810">
    <property type="component" value="Chromosome 1"/>
</dbReference>
<feature type="region of interest" description="Disordered" evidence="1">
    <location>
        <begin position="190"/>
        <end position="209"/>
    </location>
</feature>
<accession>A0A2K2DLJ4</accession>
<feature type="compositionally biased region" description="Basic and acidic residues" evidence="1">
    <location>
        <begin position="159"/>
        <end position="170"/>
    </location>
</feature>
<evidence type="ECO:0000313" key="5">
    <source>
        <dbReference type="Proteomes" id="UP000008810"/>
    </source>
</evidence>
<keyword evidence="5" id="KW-1185">Reference proteome</keyword>
<proteinExistence type="predicted"/>
<feature type="compositionally biased region" description="Basic and acidic residues" evidence="1">
    <location>
        <begin position="194"/>
        <end position="209"/>
    </location>
</feature>
<dbReference type="Gramene" id="PNT75149">
    <property type="protein sequence ID" value="PNT75149"/>
    <property type="gene ID" value="BRADI_1g28198v3"/>
</dbReference>
<feature type="compositionally biased region" description="Acidic residues" evidence="1">
    <location>
        <begin position="131"/>
        <end position="144"/>
    </location>
</feature>
<dbReference type="PANTHER" id="PTHR45125">
    <property type="entry name" value="F21J9.4-RELATED"/>
    <property type="match status" value="1"/>
</dbReference>
<dbReference type="AlphaFoldDB" id="A0A2K2DLJ4"/>
<gene>
    <name evidence="4" type="primary">LOC112268620</name>
    <name evidence="3" type="ORF">BRADI_1g28198v3</name>
</gene>
<dbReference type="InterPro" id="IPR029466">
    <property type="entry name" value="NAM-associated_C"/>
</dbReference>
<dbReference type="OrthoDB" id="674687at2759"/>
<dbReference type="Pfam" id="PF14303">
    <property type="entry name" value="NAM-associated"/>
    <property type="match status" value="1"/>
</dbReference>
<reference evidence="3" key="2">
    <citation type="submission" date="2017-06" db="EMBL/GenBank/DDBJ databases">
        <title>WGS assembly of Brachypodium distachyon.</title>
        <authorList>
            <consortium name="The International Brachypodium Initiative"/>
            <person name="Lucas S."/>
            <person name="Harmon-Smith M."/>
            <person name="Lail K."/>
            <person name="Tice H."/>
            <person name="Grimwood J."/>
            <person name="Bruce D."/>
            <person name="Barry K."/>
            <person name="Shu S."/>
            <person name="Lindquist E."/>
            <person name="Wang M."/>
            <person name="Pitluck S."/>
            <person name="Vogel J.P."/>
            <person name="Garvin D.F."/>
            <person name="Mockler T.C."/>
            <person name="Schmutz J."/>
            <person name="Rokhsar D."/>
            <person name="Bevan M.W."/>
        </authorList>
    </citation>
    <scope>NUCLEOTIDE SEQUENCE</scope>
    <source>
        <strain evidence="3">Bd21</strain>
    </source>
</reference>
<sequence>MPEANEGRVKMTSVSLDAVTGNDQTGKKYWKRTEDKFFRLMPPNFSSCTLRSVQGRFETIKSWCSCWSGCLEQVRNASPSGCTIMIMYKAMPGSKERPFTLQHCWKVLEFSEKWRLRDKEAAPKKGAFVQLDDDNDDDDDDEENDAPKGGRDRKKPDGRKKEKEKIKKTAESSSLNSKFDELTKSKEIASAAKLEVKKINAEKKHGQKL</sequence>
<name>A0A2K2DLJ4_BRADI</name>
<evidence type="ECO:0000256" key="1">
    <source>
        <dbReference type="SAM" id="MobiDB-lite"/>
    </source>
</evidence>
<evidence type="ECO:0000313" key="4">
    <source>
        <dbReference type="EnsemblPlants" id="PNT75149"/>
    </source>
</evidence>
<feature type="domain" description="No apical meristem-associated C-terminal" evidence="2">
    <location>
        <begin position="97"/>
        <end position="203"/>
    </location>
</feature>
<dbReference type="PANTHER" id="PTHR45125:SF37">
    <property type="entry name" value="NO APICAL MERISTEM-ASSOCIATED C-TERMINAL DOMAIN-CONTAINING PROTEIN"/>
    <property type="match status" value="1"/>
</dbReference>
<dbReference type="EMBL" id="CM000880">
    <property type="protein sequence ID" value="PNT75149.1"/>
    <property type="molecule type" value="Genomic_DNA"/>
</dbReference>
<reference evidence="3 4" key="1">
    <citation type="journal article" date="2010" name="Nature">
        <title>Genome sequencing and analysis of the model grass Brachypodium distachyon.</title>
        <authorList>
            <consortium name="International Brachypodium Initiative"/>
        </authorList>
    </citation>
    <scope>NUCLEOTIDE SEQUENCE [LARGE SCALE GENOMIC DNA]</scope>
    <source>
        <strain evidence="3">Bd21</strain>
        <strain evidence="4">cv. Bd21</strain>
    </source>
</reference>
<evidence type="ECO:0000313" key="3">
    <source>
        <dbReference type="EMBL" id="PNT75149.1"/>
    </source>
</evidence>
<evidence type="ECO:0000259" key="2">
    <source>
        <dbReference type="Pfam" id="PF14303"/>
    </source>
</evidence>
<feature type="region of interest" description="Disordered" evidence="1">
    <location>
        <begin position="125"/>
        <end position="182"/>
    </location>
</feature>
<organism evidence="3">
    <name type="scientific">Brachypodium distachyon</name>
    <name type="common">Purple false brome</name>
    <name type="synonym">Trachynia distachya</name>
    <dbReference type="NCBI Taxonomy" id="15368"/>
    <lineage>
        <taxon>Eukaryota</taxon>
        <taxon>Viridiplantae</taxon>
        <taxon>Streptophyta</taxon>
        <taxon>Embryophyta</taxon>
        <taxon>Tracheophyta</taxon>
        <taxon>Spermatophyta</taxon>
        <taxon>Magnoliopsida</taxon>
        <taxon>Liliopsida</taxon>
        <taxon>Poales</taxon>
        <taxon>Poaceae</taxon>
        <taxon>BOP clade</taxon>
        <taxon>Pooideae</taxon>
        <taxon>Stipodae</taxon>
        <taxon>Brachypodieae</taxon>
        <taxon>Brachypodium</taxon>
    </lineage>
</organism>